<dbReference type="PANTHER" id="PTHR15704">
    <property type="entry name" value="SUPERKILLER 3 PROTEIN-RELATED"/>
    <property type="match status" value="1"/>
</dbReference>
<evidence type="ECO:0000256" key="2">
    <source>
        <dbReference type="ARBA" id="ARBA00022803"/>
    </source>
</evidence>
<accession>H2YUN9</accession>
<dbReference type="AlphaFoldDB" id="H2YUN9"/>
<dbReference type="InterPro" id="IPR039226">
    <property type="entry name" value="Ski3/TTC37"/>
</dbReference>
<dbReference type="HOGENOM" id="CLU_1122244_0_0_1"/>
<dbReference type="Pfam" id="PF13432">
    <property type="entry name" value="TPR_16"/>
    <property type="match status" value="1"/>
</dbReference>
<reference evidence="4" key="1">
    <citation type="submission" date="2003-08" db="EMBL/GenBank/DDBJ databases">
        <authorList>
            <person name="Birren B."/>
            <person name="Nusbaum C."/>
            <person name="Abebe A."/>
            <person name="Abouelleil A."/>
            <person name="Adekoya E."/>
            <person name="Ait-zahra M."/>
            <person name="Allen N."/>
            <person name="Allen T."/>
            <person name="An P."/>
            <person name="Anderson M."/>
            <person name="Anderson S."/>
            <person name="Arachchi H."/>
            <person name="Armbruster J."/>
            <person name="Bachantsang P."/>
            <person name="Baldwin J."/>
            <person name="Barry A."/>
            <person name="Bayul T."/>
            <person name="Blitshsteyn B."/>
            <person name="Bloom T."/>
            <person name="Blye J."/>
            <person name="Boguslavskiy L."/>
            <person name="Borowsky M."/>
            <person name="Boukhgalter B."/>
            <person name="Brunache A."/>
            <person name="Butler J."/>
            <person name="Calixte N."/>
            <person name="Calvo S."/>
            <person name="Camarata J."/>
            <person name="Campo K."/>
            <person name="Chang J."/>
            <person name="Cheshatsang Y."/>
            <person name="Citroen M."/>
            <person name="Collymore A."/>
            <person name="Considine T."/>
            <person name="Cook A."/>
            <person name="Cooke P."/>
            <person name="Corum B."/>
            <person name="Cuomo C."/>
            <person name="David R."/>
            <person name="Dawoe T."/>
            <person name="Degray S."/>
            <person name="Dodge S."/>
            <person name="Dooley K."/>
            <person name="Dorje P."/>
            <person name="Dorjee K."/>
            <person name="Dorris L."/>
            <person name="Duffey N."/>
            <person name="Dupes A."/>
            <person name="Elkins T."/>
            <person name="Engels R."/>
            <person name="Erickson J."/>
            <person name="Farina A."/>
            <person name="Faro S."/>
            <person name="Ferreira P."/>
            <person name="Fischer H."/>
            <person name="Fitzgerald M."/>
            <person name="Foley K."/>
            <person name="Gage D."/>
            <person name="Galagan J."/>
            <person name="Gearin G."/>
            <person name="Gnerre S."/>
            <person name="Gnirke A."/>
            <person name="Goyette A."/>
            <person name="Graham J."/>
            <person name="Grandbois E."/>
            <person name="Gyaltsen K."/>
            <person name="Hafez N."/>
            <person name="Hagopian D."/>
            <person name="Hagos B."/>
            <person name="Hall J."/>
            <person name="Hatcher B."/>
            <person name="Heller A."/>
            <person name="Higgins H."/>
            <person name="Honan T."/>
            <person name="Horn A."/>
            <person name="Houde N."/>
            <person name="Hughes L."/>
            <person name="Hulme W."/>
            <person name="Husby E."/>
            <person name="Iliev I."/>
            <person name="Jaffe D."/>
            <person name="Jones C."/>
            <person name="Kamal M."/>
            <person name="Kamat A."/>
            <person name="Kamvysselis M."/>
            <person name="Karlsson E."/>
            <person name="Kells C."/>
            <person name="Kieu A."/>
            <person name="Kisner P."/>
            <person name="Kodira C."/>
            <person name="Kulbokas E."/>
            <person name="Labutti K."/>
            <person name="Lama D."/>
            <person name="Landers T."/>
            <person name="Leger J."/>
            <person name="Levine S."/>
            <person name="Lewis D."/>
            <person name="Lewis T."/>
            <person name="Lindblad-toh K."/>
            <person name="Liu X."/>
            <person name="Lokyitsang T."/>
            <person name="Lokyitsang Y."/>
            <person name="Lucien O."/>
            <person name="Lui A."/>
            <person name="Ma L.J."/>
            <person name="Mabbitt R."/>
            <person name="Macdonald J."/>
            <person name="Maclean C."/>
            <person name="Major J."/>
            <person name="Manning J."/>
            <person name="Marabella R."/>
            <person name="Maru K."/>
            <person name="Matthews C."/>
            <person name="Mauceli E."/>
            <person name="Mccarthy M."/>
            <person name="Mcdonough S."/>
            <person name="Mcghee T."/>
            <person name="Meldrim J."/>
            <person name="Meneus L."/>
            <person name="Mesirov J."/>
            <person name="Mihalev A."/>
            <person name="Mihova T."/>
            <person name="Mikkelsen T."/>
            <person name="Mlenga V."/>
            <person name="Moru K."/>
            <person name="Mozes J."/>
            <person name="Mulrain L."/>
            <person name="Munson G."/>
            <person name="Naylor J."/>
            <person name="Newes C."/>
            <person name="Nguyen C."/>
            <person name="Nguyen N."/>
            <person name="Nguyen T."/>
            <person name="Nicol R."/>
            <person name="Nielsen C."/>
            <person name="Nizzari M."/>
            <person name="Norbu C."/>
            <person name="Norbu N."/>
            <person name="O'donnell P."/>
            <person name="Okoawo O."/>
            <person name="O'leary S."/>
            <person name="Omotosho B."/>
            <person name="O'neill K."/>
            <person name="Osman S."/>
            <person name="Parker S."/>
            <person name="Perrin D."/>
            <person name="Phunkhang P."/>
            <person name="Piqani B."/>
            <person name="Purcell S."/>
            <person name="Rachupka T."/>
            <person name="Ramasamy U."/>
            <person name="Rameau R."/>
            <person name="Ray V."/>
            <person name="Raymond C."/>
            <person name="Retta R."/>
            <person name="Richardson S."/>
            <person name="Rise C."/>
            <person name="Rodriguez J."/>
            <person name="Rogers J."/>
            <person name="Rogov P."/>
            <person name="Rutman M."/>
            <person name="Schupbach R."/>
            <person name="Seaman C."/>
            <person name="Settipalli S."/>
            <person name="Sharpe T."/>
            <person name="Sheridan J."/>
            <person name="Sherpa N."/>
            <person name="Shi J."/>
            <person name="Smirnov S."/>
            <person name="Smith C."/>
            <person name="Sougnez C."/>
            <person name="Spencer B."/>
            <person name="Stalker J."/>
            <person name="Stange-thomann N."/>
            <person name="Stavropoulos S."/>
            <person name="Stetson K."/>
            <person name="Stone C."/>
            <person name="Stone S."/>
            <person name="Stubbs M."/>
            <person name="Talamas J."/>
            <person name="Tchuinga P."/>
            <person name="Tenzing P."/>
            <person name="Tesfaye S."/>
            <person name="Theodore J."/>
            <person name="Thoulutsang Y."/>
            <person name="Topham K."/>
            <person name="Towey S."/>
            <person name="Tsamla T."/>
            <person name="Tsomo N."/>
            <person name="Vallee D."/>
            <person name="Vassiliev H."/>
            <person name="Venkataraman V."/>
            <person name="Vinson J."/>
            <person name="Vo A."/>
            <person name="Wade C."/>
            <person name="Wang S."/>
            <person name="Wangchuk T."/>
            <person name="Wangdi T."/>
            <person name="Whittaker C."/>
            <person name="Wilkinson J."/>
            <person name="Wu Y."/>
            <person name="Wyman D."/>
            <person name="Yadav S."/>
            <person name="Yang S."/>
            <person name="Yang X."/>
            <person name="Yeager S."/>
            <person name="Yee E."/>
            <person name="Young G."/>
            <person name="Zainoun J."/>
            <person name="Zembeck L."/>
            <person name="Zimmer A."/>
            <person name="Zody M."/>
            <person name="Lander E."/>
        </authorList>
    </citation>
    <scope>NUCLEOTIDE SEQUENCE [LARGE SCALE GENOMIC DNA]</scope>
</reference>
<proteinExistence type="predicted"/>
<sequence length="248" mass="27417">MSNKVIKAALKAAKGAIQKKDYDEALDQSKIVLGEDSRNYNALVFVGVCNAEFGKYEDSAIAYQDAIKVGPDQPLAYQGLINLYTKHKKDKLSENENSKLVSAYKGLILLTESSATDSKALELFTGLASALCALNQYADALEPMETLYKKLKAEEFDANCKYTEAISAYNTMQQPNHKDLCMLALALHSAGNLKDSLTNLEKAKALSTEQKELDQIKIAQAIILTKLRKVEEAKKMLKEVENSREALQ</sequence>
<dbReference type="GO" id="GO:0055087">
    <property type="term" value="C:Ski complex"/>
    <property type="evidence" value="ECO:0007669"/>
    <property type="project" value="InterPro"/>
</dbReference>
<keyword evidence="4" id="KW-1185">Reference proteome</keyword>
<name>H2YUN9_CIOSA</name>
<dbReference type="GeneTree" id="ENSGT00390000016407"/>
<dbReference type="Proteomes" id="UP000007875">
    <property type="component" value="Unassembled WGS sequence"/>
</dbReference>
<dbReference type="Gene3D" id="1.25.40.10">
    <property type="entry name" value="Tetratricopeptide repeat domain"/>
    <property type="match status" value="2"/>
</dbReference>
<evidence type="ECO:0000256" key="1">
    <source>
        <dbReference type="ARBA" id="ARBA00022737"/>
    </source>
</evidence>
<dbReference type="InterPro" id="IPR011990">
    <property type="entry name" value="TPR-like_helical_dom_sf"/>
</dbReference>
<protein>
    <submittedName>
        <fullName evidence="3">Uncharacterized protein</fullName>
    </submittedName>
</protein>
<organism evidence="3 4">
    <name type="scientific">Ciona savignyi</name>
    <name type="common">Pacific transparent sea squirt</name>
    <dbReference type="NCBI Taxonomy" id="51511"/>
    <lineage>
        <taxon>Eukaryota</taxon>
        <taxon>Metazoa</taxon>
        <taxon>Chordata</taxon>
        <taxon>Tunicata</taxon>
        <taxon>Ascidiacea</taxon>
        <taxon>Phlebobranchia</taxon>
        <taxon>Cionidae</taxon>
        <taxon>Ciona</taxon>
    </lineage>
</organism>
<dbReference type="GO" id="GO:0006401">
    <property type="term" value="P:RNA catabolic process"/>
    <property type="evidence" value="ECO:0007669"/>
    <property type="project" value="InterPro"/>
</dbReference>
<dbReference type="SUPFAM" id="SSF48452">
    <property type="entry name" value="TPR-like"/>
    <property type="match status" value="1"/>
</dbReference>
<reference evidence="3" key="2">
    <citation type="submission" date="2025-08" db="UniProtKB">
        <authorList>
            <consortium name="Ensembl"/>
        </authorList>
    </citation>
    <scope>IDENTIFICATION</scope>
</reference>
<dbReference type="Ensembl" id="ENSCSAVT00000009163.1">
    <property type="protein sequence ID" value="ENSCSAVP00000009049.1"/>
    <property type="gene ID" value="ENSCSAVG00000005348.1"/>
</dbReference>
<keyword evidence="1" id="KW-0677">Repeat</keyword>
<reference evidence="3" key="3">
    <citation type="submission" date="2025-09" db="UniProtKB">
        <authorList>
            <consortium name="Ensembl"/>
        </authorList>
    </citation>
    <scope>IDENTIFICATION</scope>
</reference>
<evidence type="ECO:0000313" key="4">
    <source>
        <dbReference type="Proteomes" id="UP000007875"/>
    </source>
</evidence>
<dbReference type="PANTHER" id="PTHR15704:SF7">
    <property type="entry name" value="SUPERKILLER COMPLEX PROTEIN 3"/>
    <property type="match status" value="1"/>
</dbReference>
<evidence type="ECO:0000313" key="3">
    <source>
        <dbReference type="Ensembl" id="ENSCSAVP00000009049.1"/>
    </source>
</evidence>
<keyword evidence="2" id="KW-0802">TPR repeat</keyword>